<dbReference type="PROSITE" id="PS50928">
    <property type="entry name" value="ABC_TM1"/>
    <property type="match status" value="1"/>
</dbReference>
<dbReference type="InterPro" id="IPR035906">
    <property type="entry name" value="MetI-like_sf"/>
</dbReference>
<evidence type="ECO:0000259" key="9">
    <source>
        <dbReference type="PROSITE" id="PS50928"/>
    </source>
</evidence>
<dbReference type="InterPro" id="IPR051393">
    <property type="entry name" value="ABC_transporter_permease"/>
</dbReference>
<keyword evidence="3" id="KW-1003">Cell membrane</keyword>
<reference evidence="10" key="1">
    <citation type="submission" date="2021-01" db="EMBL/GenBank/DDBJ databases">
        <title>Whole genome shotgun sequence of Actinoplanes siamensis NBRC 109076.</title>
        <authorList>
            <person name="Komaki H."/>
            <person name="Tamura T."/>
        </authorList>
    </citation>
    <scope>NUCLEOTIDE SEQUENCE</scope>
    <source>
        <strain evidence="10">NBRC 109076</strain>
    </source>
</reference>
<feature type="transmembrane region" description="Helical" evidence="7">
    <location>
        <begin position="99"/>
        <end position="124"/>
    </location>
</feature>
<dbReference type="Gene3D" id="1.10.3720.10">
    <property type="entry name" value="MetI-like"/>
    <property type="match status" value="1"/>
</dbReference>
<keyword evidence="4 7" id="KW-0812">Transmembrane</keyword>
<evidence type="ECO:0000256" key="3">
    <source>
        <dbReference type="ARBA" id="ARBA00022475"/>
    </source>
</evidence>
<feature type="transmembrane region" description="Helical" evidence="7">
    <location>
        <begin position="43"/>
        <end position="70"/>
    </location>
</feature>
<feature type="transmembrane region" description="Helical" evidence="7">
    <location>
        <begin position="234"/>
        <end position="254"/>
    </location>
</feature>
<comment type="similarity">
    <text evidence="7">Belongs to the binding-protein-dependent transport system permease family.</text>
</comment>
<accession>A0A919TIH7</accession>
<gene>
    <name evidence="10" type="ORF">Asi03nite_16400</name>
</gene>
<comment type="caution">
    <text evidence="10">The sequence shown here is derived from an EMBL/GenBank/DDBJ whole genome shotgun (WGS) entry which is preliminary data.</text>
</comment>
<keyword evidence="6 7" id="KW-0472">Membrane</keyword>
<feature type="region of interest" description="Disordered" evidence="8">
    <location>
        <begin position="1"/>
        <end position="35"/>
    </location>
</feature>
<dbReference type="Proteomes" id="UP000629619">
    <property type="component" value="Unassembled WGS sequence"/>
</dbReference>
<dbReference type="EMBL" id="BOMW01000016">
    <property type="protein sequence ID" value="GIF04102.1"/>
    <property type="molecule type" value="Genomic_DNA"/>
</dbReference>
<dbReference type="SUPFAM" id="SSF161098">
    <property type="entry name" value="MetI-like"/>
    <property type="match status" value="1"/>
</dbReference>
<dbReference type="Pfam" id="PF00528">
    <property type="entry name" value="BPD_transp_1"/>
    <property type="match status" value="1"/>
</dbReference>
<evidence type="ECO:0000256" key="1">
    <source>
        <dbReference type="ARBA" id="ARBA00004651"/>
    </source>
</evidence>
<dbReference type="PANTHER" id="PTHR30193">
    <property type="entry name" value="ABC TRANSPORTER PERMEASE PROTEIN"/>
    <property type="match status" value="1"/>
</dbReference>
<dbReference type="PANTHER" id="PTHR30193:SF37">
    <property type="entry name" value="INNER MEMBRANE ABC TRANSPORTER PERMEASE PROTEIN YCJO"/>
    <property type="match status" value="1"/>
</dbReference>
<organism evidence="10 11">
    <name type="scientific">Actinoplanes siamensis</name>
    <dbReference type="NCBI Taxonomy" id="1223317"/>
    <lineage>
        <taxon>Bacteria</taxon>
        <taxon>Bacillati</taxon>
        <taxon>Actinomycetota</taxon>
        <taxon>Actinomycetes</taxon>
        <taxon>Micromonosporales</taxon>
        <taxon>Micromonosporaceae</taxon>
        <taxon>Actinoplanes</taxon>
    </lineage>
</organism>
<evidence type="ECO:0000256" key="5">
    <source>
        <dbReference type="ARBA" id="ARBA00022989"/>
    </source>
</evidence>
<dbReference type="CDD" id="cd06261">
    <property type="entry name" value="TM_PBP2"/>
    <property type="match status" value="1"/>
</dbReference>
<comment type="subcellular location">
    <subcellularLocation>
        <location evidence="1 7">Cell membrane</location>
        <topology evidence="1 7">Multi-pass membrane protein</topology>
    </subcellularLocation>
</comment>
<dbReference type="GO" id="GO:0005886">
    <property type="term" value="C:plasma membrane"/>
    <property type="evidence" value="ECO:0007669"/>
    <property type="project" value="UniProtKB-SubCell"/>
</dbReference>
<feature type="transmembrane region" description="Helical" evidence="7">
    <location>
        <begin position="185"/>
        <end position="208"/>
    </location>
</feature>
<feature type="transmembrane region" description="Helical" evidence="7">
    <location>
        <begin position="289"/>
        <end position="306"/>
    </location>
</feature>
<evidence type="ECO:0000313" key="10">
    <source>
        <dbReference type="EMBL" id="GIF04102.1"/>
    </source>
</evidence>
<evidence type="ECO:0000256" key="8">
    <source>
        <dbReference type="SAM" id="MobiDB-lite"/>
    </source>
</evidence>
<dbReference type="GO" id="GO:0055085">
    <property type="term" value="P:transmembrane transport"/>
    <property type="evidence" value="ECO:0007669"/>
    <property type="project" value="InterPro"/>
</dbReference>
<keyword evidence="2 7" id="KW-0813">Transport</keyword>
<evidence type="ECO:0000256" key="7">
    <source>
        <dbReference type="RuleBase" id="RU363032"/>
    </source>
</evidence>
<feature type="compositionally biased region" description="Low complexity" evidence="8">
    <location>
        <begin position="1"/>
        <end position="12"/>
    </location>
</feature>
<evidence type="ECO:0000256" key="4">
    <source>
        <dbReference type="ARBA" id="ARBA00022692"/>
    </source>
</evidence>
<dbReference type="AlphaFoldDB" id="A0A919TIH7"/>
<protein>
    <submittedName>
        <fullName evidence="10">Sugar ABC transporter, permease protein</fullName>
    </submittedName>
</protein>
<feature type="domain" description="ABC transmembrane type-1" evidence="9">
    <location>
        <begin position="99"/>
        <end position="307"/>
    </location>
</feature>
<dbReference type="InterPro" id="IPR000515">
    <property type="entry name" value="MetI-like"/>
</dbReference>
<sequence>MPSADAAPAPARASRRAGGRRPRASARSGTVGGSRRADTLAGYAFLAPSLVGVGGFLLLPVGIVAGISLFRWDLVSPARWTGPSNYQSILTDPAFGRSLAVTAFFVLLVIPLQTALGLAAALLLDQRLPGSTWFRAILVLPWISAPLALGVVWRWLFDPSDGAINQLLGHRVEWLTSPTLALPSVAAVTVWTNVGYVALFFLAGLAGIPPQYAEAARIDGAGPWQRLRRITLPLLRPTTFFVLATGVISSFQVFDTVYAMTRGGPAGRTEVVAYAIYREAFVDFRMGRAAAMSVVLFLLLITVTIAQQSWFRRRTTYEMG</sequence>
<evidence type="ECO:0000256" key="2">
    <source>
        <dbReference type="ARBA" id="ARBA00022448"/>
    </source>
</evidence>
<name>A0A919TIH7_9ACTN</name>
<feature type="compositionally biased region" description="Basic residues" evidence="8">
    <location>
        <begin position="13"/>
        <end position="24"/>
    </location>
</feature>
<feature type="transmembrane region" description="Helical" evidence="7">
    <location>
        <begin position="136"/>
        <end position="156"/>
    </location>
</feature>
<dbReference type="RefSeq" id="WP_203677800.1">
    <property type="nucleotide sequence ID" value="NZ_BOMW01000016.1"/>
</dbReference>
<evidence type="ECO:0000256" key="6">
    <source>
        <dbReference type="ARBA" id="ARBA00023136"/>
    </source>
</evidence>
<keyword evidence="11" id="KW-1185">Reference proteome</keyword>
<proteinExistence type="inferred from homology"/>
<keyword evidence="5 7" id="KW-1133">Transmembrane helix</keyword>
<evidence type="ECO:0000313" key="11">
    <source>
        <dbReference type="Proteomes" id="UP000629619"/>
    </source>
</evidence>